<dbReference type="Gene3D" id="2.70.70.10">
    <property type="entry name" value="Glucose Permease (Domain IIA)"/>
    <property type="match status" value="1"/>
</dbReference>
<evidence type="ECO:0000259" key="1">
    <source>
        <dbReference type="Pfam" id="PF01551"/>
    </source>
</evidence>
<reference evidence="2 3" key="1">
    <citation type="journal article" date="2014" name="ISME J.">
        <title>Ecophysiology of Thioploca ingrica as revealed by the complete genome sequence supplemented with proteomic evidence.</title>
        <authorList>
            <person name="Kojima H."/>
            <person name="Ogura Y."/>
            <person name="Yamamoto N."/>
            <person name="Togashi T."/>
            <person name="Mori H."/>
            <person name="Watanabe T."/>
            <person name="Nemoto F."/>
            <person name="Kurokawa K."/>
            <person name="Hayashi T."/>
            <person name="Fukui M."/>
        </authorList>
    </citation>
    <scope>NUCLEOTIDE SEQUENCE [LARGE SCALE GENOMIC DNA]</scope>
</reference>
<dbReference type="AlphaFoldDB" id="A0A090ACX2"/>
<sequence length="325" mass="37149">MRKINKLLLILLLFLPVTGQAGKINNLSFNENKLVIHHQGCYLKQPLTGTNKLILPLEHCTSMAGKIPRSTGNLKQIHWAQHDPTTVWIVVTFLTDYQFEIVPSPDKYTICLAKSCGLKQSPEDLEKLTQSQTLMFSLENTLFQIPLKNMLIAEFLDRSIGFVPHDIIRDGLPHFGSKRDDWKKKTRKHLGYDIYTDKVDVIAAAPGVVSRIGKSYQAGLYIKLNHDNNLTTVYVHLNQALVKKGQFINRSEVIGRIDGAAGNAISPQLHFEIKVKNKNIDPLPLIEKFYQADQPIKDKIQYFKQQLIKSTQYRDHLVEQYLLKH</sequence>
<evidence type="ECO:0000313" key="2">
    <source>
        <dbReference type="EMBL" id="BAP54624.1"/>
    </source>
</evidence>
<proteinExistence type="predicted"/>
<accession>A0A090ACX2</accession>
<feature type="domain" description="M23ase beta-sheet core" evidence="1">
    <location>
        <begin position="188"/>
        <end position="282"/>
    </location>
</feature>
<dbReference type="EMBL" id="AP014633">
    <property type="protein sequence ID" value="BAP54624.1"/>
    <property type="molecule type" value="Genomic_DNA"/>
</dbReference>
<dbReference type="InterPro" id="IPR016047">
    <property type="entry name" value="M23ase_b-sheet_dom"/>
</dbReference>
<dbReference type="GO" id="GO:0004222">
    <property type="term" value="F:metalloendopeptidase activity"/>
    <property type="evidence" value="ECO:0007669"/>
    <property type="project" value="TreeGrafter"/>
</dbReference>
<dbReference type="STRING" id="40754.THII_0327"/>
<gene>
    <name evidence="2" type="ORF">THII_0327</name>
</gene>
<dbReference type="Pfam" id="PF01551">
    <property type="entry name" value="Peptidase_M23"/>
    <property type="match status" value="1"/>
</dbReference>
<dbReference type="HOGENOM" id="CLU_855092_0_0_6"/>
<protein>
    <submittedName>
        <fullName evidence="2">Peptidase M23B</fullName>
    </submittedName>
</protein>
<dbReference type="PANTHER" id="PTHR21666">
    <property type="entry name" value="PEPTIDASE-RELATED"/>
    <property type="match status" value="1"/>
</dbReference>
<dbReference type="OrthoDB" id="5623881at2"/>
<organism evidence="2 3">
    <name type="scientific">Thioploca ingrica</name>
    <dbReference type="NCBI Taxonomy" id="40754"/>
    <lineage>
        <taxon>Bacteria</taxon>
        <taxon>Pseudomonadati</taxon>
        <taxon>Pseudomonadota</taxon>
        <taxon>Gammaproteobacteria</taxon>
        <taxon>Thiotrichales</taxon>
        <taxon>Thiotrichaceae</taxon>
        <taxon>Thioploca</taxon>
    </lineage>
</organism>
<name>A0A090ACX2_9GAMM</name>
<dbReference type="CDD" id="cd12797">
    <property type="entry name" value="M23_peptidase"/>
    <property type="match status" value="1"/>
</dbReference>
<dbReference type="SUPFAM" id="SSF51261">
    <property type="entry name" value="Duplicated hybrid motif"/>
    <property type="match status" value="1"/>
</dbReference>
<dbReference type="InterPro" id="IPR011055">
    <property type="entry name" value="Dup_hybrid_motif"/>
</dbReference>
<keyword evidence="3" id="KW-1185">Reference proteome</keyword>
<dbReference type="PANTHER" id="PTHR21666:SF285">
    <property type="entry name" value="M23 FAMILY METALLOPEPTIDASE"/>
    <property type="match status" value="1"/>
</dbReference>
<dbReference type="Proteomes" id="UP000031623">
    <property type="component" value="Chromosome"/>
</dbReference>
<dbReference type="InterPro" id="IPR050570">
    <property type="entry name" value="Cell_wall_metabolism_enzyme"/>
</dbReference>
<evidence type="ECO:0000313" key="3">
    <source>
        <dbReference type="Proteomes" id="UP000031623"/>
    </source>
</evidence>
<dbReference type="KEGG" id="tig:THII_0327"/>